<evidence type="ECO:0000259" key="1">
    <source>
        <dbReference type="Pfam" id="PF01978"/>
    </source>
</evidence>
<dbReference type="Gene3D" id="3.30.870.10">
    <property type="entry name" value="Endonuclease Chain A"/>
    <property type="match status" value="1"/>
</dbReference>
<dbReference type="AlphaFoldDB" id="A0A0C6PAQ7"/>
<feature type="domain" description="Transcription regulator TrmB C-terminal" evidence="2">
    <location>
        <begin position="116"/>
        <end position="216"/>
    </location>
</feature>
<dbReference type="InterPro" id="IPR002831">
    <property type="entry name" value="Tscrpt_reg_TrmB_N"/>
</dbReference>
<feature type="domain" description="Transcription regulator TrmB N-terminal" evidence="1">
    <location>
        <begin position="15"/>
        <end position="82"/>
    </location>
</feature>
<sequence length="298" mass="33018">MNNTRSAYEKIIKDLQGVGFSDYEAKTYIALLLTPNATAYEISKEAGIPKANCYSVLEALRKNGAVQAVSENPVKYVAVDPNRYFNQMVELTQLRCEDLKESLKNIGHLPQEDLVWSLNDAAAVGLHIEKMIGSARDTIRIKAADTTLEPHLPSLKKAARRGVKVLIILFGEDVRPFELGKNCKVYLHEGNGIRVGISHKLITVTRDYKEALVAEVGRDAYGSYTENKPIVTLADSLLRHEIYFAEIFSCFGDEIQEKFGQALVKLRESYLPADQADALKVFLETADPARLAGKATAA</sequence>
<dbReference type="Proteomes" id="UP000007564">
    <property type="component" value="Chromosome"/>
</dbReference>
<dbReference type="SUPFAM" id="SSF56024">
    <property type="entry name" value="Phospholipase D/nuclease"/>
    <property type="match status" value="1"/>
</dbReference>
<accession>A0A0C6PAQ7</accession>
<dbReference type="EMBL" id="HE965806">
    <property type="protein sequence ID" value="CCJ56722.1"/>
    <property type="molecule type" value="Genomic_DNA"/>
</dbReference>
<reference evidence="3 4" key="1">
    <citation type="journal article" date="2012" name="BMC Genomics">
        <title>Comparative genomics of the classical Bordetella subspecies: the evolution and exchange of virulence-associated diversity amongst closely related pathogens.</title>
        <authorList>
            <person name="Park J."/>
            <person name="Zhang Y."/>
            <person name="Buboltz A.M."/>
            <person name="Zhang X."/>
            <person name="Schuster S.C."/>
            <person name="Ahuja U."/>
            <person name="Liu M."/>
            <person name="Miller J.F."/>
            <person name="Sebaihia M."/>
            <person name="Bentley S.D."/>
            <person name="Parkhill J."/>
            <person name="Harvill E.T."/>
        </authorList>
    </citation>
    <scope>NUCLEOTIDE SEQUENCE [LARGE SCALE GENOMIC DNA]</scope>
    <source>
        <strain evidence="3 4">253</strain>
    </source>
</reference>
<dbReference type="KEGG" id="bbh:BN112_4808"/>
<dbReference type="GO" id="GO:0006355">
    <property type="term" value="P:regulation of DNA-templated transcription"/>
    <property type="evidence" value="ECO:0007669"/>
    <property type="project" value="UniProtKB-ARBA"/>
</dbReference>
<proteinExistence type="predicted"/>
<dbReference type="Pfam" id="PF01978">
    <property type="entry name" value="TrmB"/>
    <property type="match status" value="1"/>
</dbReference>
<evidence type="ECO:0000313" key="4">
    <source>
        <dbReference type="Proteomes" id="UP000007564"/>
    </source>
</evidence>
<dbReference type="CDD" id="cd09124">
    <property type="entry name" value="PLDc_like_TrmB_middle"/>
    <property type="match status" value="1"/>
</dbReference>
<dbReference type="RefSeq" id="WP_015065188.1">
    <property type="nucleotide sequence ID" value="NC_019382.1"/>
</dbReference>
<dbReference type="PANTHER" id="PTHR34293:SF1">
    <property type="entry name" value="HTH-TYPE TRANSCRIPTIONAL REGULATOR TRMBL2"/>
    <property type="match status" value="1"/>
</dbReference>
<dbReference type="SUPFAM" id="SSF46785">
    <property type="entry name" value="Winged helix' DNA-binding domain"/>
    <property type="match status" value="1"/>
</dbReference>
<dbReference type="CDD" id="cd00090">
    <property type="entry name" value="HTH_ARSR"/>
    <property type="match status" value="1"/>
</dbReference>
<dbReference type="InterPro" id="IPR021586">
    <property type="entry name" value="Tscrpt_reg_TrmB_C"/>
</dbReference>
<dbReference type="OrthoDB" id="1493540at2"/>
<gene>
    <name evidence="3" type="ORF">BN112_4808</name>
</gene>
<evidence type="ECO:0000313" key="3">
    <source>
        <dbReference type="EMBL" id="CCJ56722.1"/>
    </source>
</evidence>
<dbReference type="InterPro" id="IPR036388">
    <property type="entry name" value="WH-like_DNA-bd_sf"/>
</dbReference>
<dbReference type="HOGENOM" id="CLU_072493_1_0_4"/>
<protein>
    <submittedName>
        <fullName evidence="3">Putative transcriptional regulator</fullName>
    </submittedName>
</protein>
<dbReference type="Gene3D" id="1.10.10.10">
    <property type="entry name" value="Winged helix-like DNA-binding domain superfamily/Winged helix DNA-binding domain"/>
    <property type="match status" value="1"/>
</dbReference>
<dbReference type="Pfam" id="PF11495">
    <property type="entry name" value="Regulator_TrmB"/>
    <property type="match status" value="1"/>
</dbReference>
<evidence type="ECO:0000259" key="2">
    <source>
        <dbReference type="Pfam" id="PF11495"/>
    </source>
</evidence>
<dbReference type="InterPro" id="IPR051797">
    <property type="entry name" value="TrmB-like"/>
</dbReference>
<dbReference type="PANTHER" id="PTHR34293">
    <property type="entry name" value="HTH-TYPE TRANSCRIPTIONAL REGULATOR TRMBL2"/>
    <property type="match status" value="1"/>
</dbReference>
<dbReference type="InterPro" id="IPR011991">
    <property type="entry name" value="ArsR-like_HTH"/>
</dbReference>
<name>A0A0C6PAQ7_BORBO</name>
<organism evidence="3 4">
    <name type="scientific">Bordetella bronchiseptica 253</name>
    <dbReference type="NCBI Taxonomy" id="568707"/>
    <lineage>
        <taxon>Bacteria</taxon>
        <taxon>Pseudomonadati</taxon>
        <taxon>Pseudomonadota</taxon>
        <taxon>Betaproteobacteria</taxon>
        <taxon>Burkholderiales</taxon>
        <taxon>Alcaligenaceae</taxon>
        <taxon>Bordetella</taxon>
    </lineage>
</organism>
<dbReference type="InterPro" id="IPR036390">
    <property type="entry name" value="WH_DNA-bd_sf"/>
</dbReference>